<dbReference type="Gene3D" id="3.40.50.300">
    <property type="entry name" value="P-loop containing nucleotide triphosphate hydrolases"/>
    <property type="match status" value="1"/>
</dbReference>
<reference evidence="3 4" key="1">
    <citation type="journal article" date="2020" name="ISME J.">
        <title>Uncovering the hidden diversity of litter-decomposition mechanisms in mushroom-forming fungi.</title>
        <authorList>
            <person name="Floudas D."/>
            <person name="Bentzer J."/>
            <person name="Ahren D."/>
            <person name="Johansson T."/>
            <person name="Persson P."/>
            <person name="Tunlid A."/>
        </authorList>
    </citation>
    <scope>NUCLEOTIDE SEQUENCE [LARGE SCALE GENOMIC DNA]</scope>
    <source>
        <strain evidence="3 4">CBS 101986</strain>
    </source>
</reference>
<gene>
    <name evidence="3" type="ORF">D9619_012944</name>
</gene>
<dbReference type="PANTHER" id="PTHR10039:SF14">
    <property type="entry name" value="NACHT DOMAIN-CONTAINING PROTEIN"/>
    <property type="match status" value="1"/>
</dbReference>
<evidence type="ECO:0000256" key="1">
    <source>
        <dbReference type="ARBA" id="ARBA00022737"/>
    </source>
</evidence>
<dbReference type="OrthoDB" id="3027122at2759"/>
<evidence type="ECO:0000313" key="3">
    <source>
        <dbReference type="EMBL" id="KAF5323794.1"/>
    </source>
</evidence>
<dbReference type="SUPFAM" id="SSF52540">
    <property type="entry name" value="P-loop containing nucleoside triphosphate hydrolases"/>
    <property type="match status" value="1"/>
</dbReference>
<dbReference type="EMBL" id="JAACJJ010000017">
    <property type="protein sequence ID" value="KAF5323794.1"/>
    <property type="molecule type" value="Genomic_DNA"/>
</dbReference>
<evidence type="ECO:0000259" key="2">
    <source>
        <dbReference type="Pfam" id="PF24883"/>
    </source>
</evidence>
<evidence type="ECO:0000313" key="4">
    <source>
        <dbReference type="Proteomes" id="UP000567179"/>
    </source>
</evidence>
<dbReference type="Pfam" id="PF24883">
    <property type="entry name" value="NPHP3_N"/>
    <property type="match status" value="1"/>
</dbReference>
<sequence length="703" mass="79132">MSTFSFGSHSLITGGVFTQVTNNVQPQPPTPWDLLQSAVAPAAFHNSAERFDSPRCHPNTRVAVMNELRDLTLLRGDIGKARILWLSGPAGAGKSAIAQTFCEECFSTKSLLASFFFNRSDPSRNTTKSFVTTLAYQIYGKVPANYQSLILRRIDNDPLVFGRSVDAQFQALIIEPLHDLFRTGYFGKGAPTLIVIDGLDECSVAPIQVGILSALEGVSKSSPFVFLVTSRPEHDIQMYFKSSSLGYLLHRLNLDNSYLPDVDIELFLREKMREACSTHPLRGSIPQGWPASAAIQTLVEKSSGQFIYASVAIQYVTSNRHYPPNRLEVVLRLRPPKRDLPFAQLDALYSQIFSAVEDVTLVLRILRIVILFQDKHLDILTQDIERLCELDMGECLGALCDLQSVLEVGSTIHLLHKSLPDYLQDPTRSHHYYIDTTSSAVTPVVTQCLQYISDPKLDYNPRYSGFILGYLDLLLCDIQLFQEHLMSFSLINCQHTFHENASQTFEPWLMGQFLWFAFMFLDQLCVLEGTDYEHVYYYHLHQFRKLCSLYPHVYGSSVPLENQDCIFPMIVTFILLGKSDSHIPPEVFELLQILPFDALHQHPIKYLPLEGFKNLPCSAARRCINSLMHDSNPQPAAFALAFLPVVLRTSRLSHALNDACLPGKPFAYAATGDHGLSALAIKAYAAMREYRERYASAQVNLKE</sequence>
<proteinExistence type="predicted"/>
<feature type="domain" description="Nephrocystin 3-like N-terminal" evidence="2">
    <location>
        <begin position="80"/>
        <end position="231"/>
    </location>
</feature>
<keyword evidence="4" id="KW-1185">Reference proteome</keyword>
<protein>
    <recommendedName>
        <fullName evidence="2">Nephrocystin 3-like N-terminal domain-containing protein</fullName>
    </recommendedName>
</protein>
<organism evidence="3 4">
    <name type="scientific">Psilocybe cf. subviscida</name>
    <dbReference type="NCBI Taxonomy" id="2480587"/>
    <lineage>
        <taxon>Eukaryota</taxon>
        <taxon>Fungi</taxon>
        <taxon>Dikarya</taxon>
        <taxon>Basidiomycota</taxon>
        <taxon>Agaricomycotina</taxon>
        <taxon>Agaricomycetes</taxon>
        <taxon>Agaricomycetidae</taxon>
        <taxon>Agaricales</taxon>
        <taxon>Agaricineae</taxon>
        <taxon>Strophariaceae</taxon>
        <taxon>Psilocybe</taxon>
    </lineage>
</organism>
<dbReference type="AlphaFoldDB" id="A0A8H5BI49"/>
<dbReference type="InterPro" id="IPR027417">
    <property type="entry name" value="P-loop_NTPase"/>
</dbReference>
<dbReference type="InterPro" id="IPR056884">
    <property type="entry name" value="NPHP3-like_N"/>
</dbReference>
<comment type="caution">
    <text evidence="3">The sequence shown here is derived from an EMBL/GenBank/DDBJ whole genome shotgun (WGS) entry which is preliminary data.</text>
</comment>
<dbReference type="PANTHER" id="PTHR10039">
    <property type="entry name" value="AMELOGENIN"/>
    <property type="match status" value="1"/>
</dbReference>
<dbReference type="Proteomes" id="UP000567179">
    <property type="component" value="Unassembled WGS sequence"/>
</dbReference>
<name>A0A8H5BI49_9AGAR</name>
<accession>A0A8H5BI49</accession>
<keyword evidence="1" id="KW-0677">Repeat</keyword>